<proteinExistence type="inferred from homology"/>
<dbReference type="PANTHER" id="PTHR46020">
    <property type="entry name" value="OSJNBB0059K02.9 PROTEIN"/>
    <property type="match status" value="1"/>
</dbReference>
<dbReference type="PANTHER" id="PTHR46020:SF30">
    <property type="entry name" value="GDSL-LIKE LIPASE_ACYLHYDROLASE"/>
    <property type="match status" value="1"/>
</dbReference>
<sequence>MMDSNNQLFLHLYLFLVFLLSGQKGLLGEAGPTKLFVFGDSYADTGNGDYLSCSWKEPYGITFPGKPAGRFSDGRILTDLTAAYLGVPSPIPYRLGKQKTQQYLKHGMNFAIGGTGVFDTSTPVPNMTSQIDLFQHLVKRKAPLSLDLNNSMALVSVAGNDYDHYLTTNGSIQNFPSFIASVVNQIGSNLKRIQELGVKKIVVGGLQPLGCLPYNTIQFPFQQCNSTFNDLTVIHNTLLNQTVTKLKQQTNHNTTFVILNLYDSFMSVLNQRQTNNNIENRLKPCCVGISSEYMCGSVDENNVKKYKVCDNPKSAFFWDQFHPTQAGWEAVYDNLRNSSALQHFQY</sequence>
<keyword evidence="6" id="KW-1185">Reference proteome</keyword>
<dbReference type="Proteomes" id="UP000694853">
    <property type="component" value="Unplaced"/>
</dbReference>
<evidence type="ECO:0000256" key="5">
    <source>
        <dbReference type="SAM" id="SignalP"/>
    </source>
</evidence>
<gene>
    <name evidence="7" type="primary">LOC113873300</name>
</gene>
<dbReference type="InterPro" id="IPR036514">
    <property type="entry name" value="SGNH_hydro_sf"/>
</dbReference>
<name>A0A8B8MEN3_ABRPR</name>
<dbReference type="GeneID" id="113873300"/>
<dbReference type="SUPFAM" id="SSF52266">
    <property type="entry name" value="SGNH hydrolase"/>
    <property type="match status" value="1"/>
</dbReference>
<dbReference type="OrthoDB" id="1600564at2759"/>
<accession>A0A8B8MEN3</accession>
<dbReference type="Gene3D" id="3.40.50.1110">
    <property type="entry name" value="SGNH hydrolase"/>
    <property type="match status" value="1"/>
</dbReference>
<evidence type="ECO:0000256" key="1">
    <source>
        <dbReference type="ARBA" id="ARBA00008668"/>
    </source>
</evidence>
<feature type="signal peptide" evidence="5">
    <location>
        <begin position="1"/>
        <end position="28"/>
    </location>
</feature>
<evidence type="ECO:0000256" key="4">
    <source>
        <dbReference type="ARBA" id="ARBA00023098"/>
    </source>
</evidence>
<keyword evidence="4" id="KW-0443">Lipid metabolism</keyword>
<dbReference type="CDD" id="cd01837">
    <property type="entry name" value="SGNH_plant_lipase_like"/>
    <property type="match status" value="1"/>
</dbReference>
<dbReference type="KEGG" id="aprc:113873300"/>
<comment type="similarity">
    <text evidence="1">Belongs to the 'GDSL' lipolytic enzyme family.</text>
</comment>
<dbReference type="AlphaFoldDB" id="A0A8B8MEN3"/>
<keyword evidence="5" id="KW-0732">Signal</keyword>
<evidence type="ECO:0000313" key="7">
    <source>
        <dbReference type="RefSeq" id="XP_027367161.1"/>
    </source>
</evidence>
<dbReference type="GO" id="GO:0016042">
    <property type="term" value="P:lipid catabolic process"/>
    <property type="evidence" value="ECO:0007669"/>
    <property type="project" value="UniProtKB-KW"/>
</dbReference>
<evidence type="ECO:0000313" key="6">
    <source>
        <dbReference type="Proteomes" id="UP000694853"/>
    </source>
</evidence>
<reference evidence="7" key="2">
    <citation type="submission" date="2025-08" db="UniProtKB">
        <authorList>
            <consortium name="RefSeq"/>
        </authorList>
    </citation>
    <scope>IDENTIFICATION</scope>
    <source>
        <tissue evidence="7">Young leaves</tissue>
    </source>
</reference>
<reference evidence="6" key="1">
    <citation type="journal article" date="2019" name="Toxins">
        <title>Detection of Abrin-Like and Prepropulchellin-Like Toxin Genes and Transcripts Using Whole Genome Sequencing and Full-Length Transcript Sequencing of Abrus precatorius.</title>
        <authorList>
            <person name="Hovde B.T."/>
            <person name="Daligault H.E."/>
            <person name="Hanschen E.R."/>
            <person name="Kunde Y.A."/>
            <person name="Johnson M.B."/>
            <person name="Starkenburg S.R."/>
            <person name="Johnson S.L."/>
        </authorList>
    </citation>
    <scope>NUCLEOTIDE SEQUENCE [LARGE SCALE GENOMIC DNA]</scope>
</reference>
<keyword evidence="2" id="KW-0378">Hydrolase</keyword>
<feature type="chain" id="PRO_5034412937" evidence="5">
    <location>
        <begin position="29"/>
        <end position="346"/>
    </location>
</feature>
<protein>
    <submittedName>
        <fullName evidence="7">GDSL esterase/lipase At5g03610-like</fullName>
    </submittedName>
</protein>
<dbReference type="Pfam" id="PF00657">
    <property type="entry name" value="Lipase_GDSL"/>
    <property type="match status" value="1"/>
</dbReference>
<dbReference type="InterPro" id="IPR035669">
    <property type="entry name" value="SGNH_plant_lipase-like"/>
</dbReference>
<dbReference type="GO" id="GO:0016788">
    <property type="term" value="F:hydrolase activity, acting on ester bonds"/>
    <property type="evidence" value="ECO:0007669"/>
    <property type="project" value="InterPro"/>
</dbReference>
<evidence type="ECO:0000256" key="2">
    <source>
        <dbReference type="ARBA" id="ARBA00022801"/>
    </source>
</evidence>
<dbReference type="InterPro" id="IPR001087">
    <property type="entry name" value="GDSL"/>
</dbReference>
<keyword evidence="3" id="KW-0442">Lipid degradation</keyword>
<evidence type="ECO:0000256" key="3">
    <source>
        <dbReference type="ARBA" id="ARBA00022963"/>
    </source>
</evidence>
<organism evidence="6 7">
    <name type="scientific">Abrus precatorius</name>
    <name type="common">Indian licorice</name>
    <name type="synonym">Glycine abrus</name>
    <dbReference type="NCBI Taxonomy" id="3816"/>
    <lineage>
        <taxon>Eukaryota</taxon>
        <taxon>Viridiplantae</taxon>
        <taxon>Streptophyta</taxon>
        <taxon>Embryophyta</taxon>
        <taxon>Tracheophyta</taxon>
        <taxon>Spermatophyta</taxon>
        <taxon>Magnoliopsida</taxon>
        <taxon>eudicotyledons</taxon>
        <taxon>Gunneridae</taxon>
        <taxon>Pentapetalae</taxon>
        <taxon>rosids</taxon>
        <taxon>fabids</taxon>
        <taxon>Fabales</taxon>
        <taxon>Fabaceae</taxon>
        <taxon>Papilionoideae</taxon>
        <taxon>50 kb inversion clade</taxon>
        <taxon>NPAAA clade</taxon>
        <taxon>indigoferoid/millettioid clade</taxon>
        <taxon>Abreae</taxon>
        <taxon>Abrus</taxon>
    </lineage>
</organism>
<dbReference type="RefSeq" id="XP_027367161.1">
    <property type="nucleotide sequence ID" value="XM_027511360.1"/>
</dbReference>